<dbReference type="CDD" id="cd02510">
    <property type="entry name" value="pp-GalNAc-T"/>
    <property type="match status" value="1"/>
</dbReference>
<dbReference type="FunFam" id="3.90.550.10:FF:000053">
    <property type="entry name" value="Polypeptide N-acetylgalactosaminyltransferase"/>
    <property type="match status" value="1"/>
</dbReference>
<keyword evidence="10 15" id="KW-0333">Golgi apparatus</keyword>
<evidence type="ECO:0000259" key="16">
    <source>
        <dbReference type="SMART" id="SM00458"/>
    </source>
</evidence>
<accession>A0A5S6QK62</accession>
<evidence type="ECO:0000256" key="11">
    <source>
        <dbReference type="ARBA" id="ARBA00023136"/>
    </source>
</evidence>
<dbReference type="UniPathway" id="UPA00378"/>
<keyword evidence="6" id="KW-0812">Transmembrane</keyword>
<evidence type="ECO:0000256" key="14">
    <source>
        <dbReference type="ARBA" id="ARBA00023211"/>
    </source>
</evidence>
<organism evidence="17 18">
    <name type="scientific">Trichuris muris</name>
    <name type="common">Mouse whipworm</name>
    <dbReference type="NCBI Taxonomy" id="70415"/>
    <lineage>
        <taxon>Eukaryota</taxon>
        <taxon>Metazoa</taxon>
        <taxon>Ecdysozoa</taxon>
        <taxon>Nematoda</taxon>
        <taxon>Enoplea</taxon>
        <taxon>Dorylaimia</taxon>
        <taxon>Trichinellida</taxon>
        <taxon>Trichuridae</taxon>
        <taxon>Trichuris</taxon>
    </lineage>
</organism>
<evidence type="ECO:0000256" key="2">
    <source>
        <dbReference type="ARBA" id="ARBA00004323"/>
    </source>
</evidence>
<dbReference type="GO" id="GO:0000139">
    <property type="term" value="C:Golgi membrane"/>
    <property type="evidence" value="ECO:0007669"/>
    <property type="project" value="UniProtKB-SubCell"/>
</dbReference>
<dbReference type="InterPro" id="IPR027791">
    <property type="entry name" value="Galactosyl_T_C"/>
</dbReference>
<dbReference type="Pfam" id="PF02709">
    <property type="entry name" value="Glyco_transf_7C"/>
    <property type="match status" value="1"/>
</dbReference>
<keyword evidence="17" id="KW-1185">Reference proteome</keyword>
<dbReference type="GO" id="GO:0005112">
    <property type="term" value="F:Notch binding"/>
    <property type="evidence" value="ECO:0007669"/>
    <property type="project" value="TreeGrafter"/>
</dbReference>
<name>A0A5S6QK62_TRIMR</name>
<keyword evidence="8" id="KW-0735">Signal-anchor</keyword>
<dbReference type="InterPro" id="IPR000772">
    <property type="entry name" value="Ricin_B_lectin"/>
</dbReference>
<dbReference type="WBParaSite" id="TMUE_2000007570.2">
    <property type="protein sequence ID" value="TMUE_2000007570.2"/>
    <property type="gene ID" value="WBGene00294387"/>
</dbReference>
<keyword evidence="11" id="KW-0472">Membrane</keyword>
<dbReference type="InterPro" id="IPR001173">
    <property type="entry name" value="Glyco_trans_2-like"/>
</dbReference>
<protein>
    <recommendedName>
        <fullName evidence="15">Polypeptide N-acetylgalactosaminyltransferase</fullName>
        <ecNumber evidence="15">2.4.1.-</ecNumber>
    </recommendedName>
    <alternativeName>
        <fullName evidence="15">Protein-UDP acetylgalactosaminyltransferase</fullName>
    </alternativeName>
</protein>
<keyword evidence="14 15" id="KW-0464">Manganese</keyword>
<keyword evidence="13" id="KW-0325">Glycoprotein</keyword>
<dbReference type="SMART" id="SM00458">
    <property type="entry name" value="RICIN"/>
    <property type="match status" value="1"/>
</dbReference>
<evidence type="ECO:0000256" key="8">
    <source>
        <dbReference type="ARBA" id="ARBA00022968"/>
    </source>
</evidence>
<keyword evidence="9" id="KW-1133">Transmembrane helix</keyword>
<dbReference type="GO" id="GO:0006493">
    <property type="term" value="P:protein O-linked glycosylation"/>
    <property type="evidence" value="ECO:0007669"/>
    <property type="project" value="TreeGrafter"/>
</dbReference>
<feature type="domain" description="Ricin B lectin" evidence="16">
    <location>
        <begin position="499"/>
        <end position="615"/>
    </location>
</feature>
<dbReference type="InterPro" id="IPR035992">
    <property type="entry name" value="Ricin_B-like_lectins"/>
</dbReference>
<evidence type="ECO:0000313" key="17">
    <source>
        <dbReference type="Proteomes" id="UP000046395"/>
    </source>
</evidence>
<comment type="similarity">
    <text evidence="4 15">Belongs to the glycosyltransferase 2 family. GalNAc-T subfamily.</text>
</comment>
<keyword evidence="15" id="KW-0328">Glycosyltransferase</keyword>
<keyword evidence="7 15" id="KW-0430">Lectin</keyword>
<dbReference type="GO" id="GO:0004653">
    <property type="term" value="F:polypeptide N-acetylgalactosaminyltransferase activity"/>
    <property type="evidence" value="ECO:0007669"/>
    <property type="project" value="TreeGrafter"/>
</dbReference>
<comment type="subcellular location">
    <subcellularLocation>
        <location evidence="2 15">Golgi apparatus membrane</location>
        <topology evidence="2 15">Single-pass type II membrane protein</topology>
    </subcellularLocation>
</comment>
<dbReference type="PANTHER" id="PTHR11675">
    <property type="entry name" value="N-ACETYLGALACTOSAMINYLTRANSFERASE"/>
    <property type="match status" value="1"/>
</dbReference>
<dbReference type="Gene3D" id="3.90.550.10">
    <property type="entry name" value="Spore Coat Polysaccharide Biosynthesis Protein SpsA, Chain A"/>
    <property type="match status" value="1"/>
</dbReference>
<keyword evidence="12 15" id="KW-1015">Disulfide bond</keyword>
<dbReference type="GO" id="GO:0008593">
    <property type="term" value="P:regulation of Notch signaling pathway"/>
    <property type="evidence" value="ECO:0007669"/>
    <property type="project" value="TreeGrafter"/>
</dbReference>
<comment type="cofactor">
    <cofactor evidence="1 15">
        <name>Mn(2+)</name>
        <dbReference type="ChEBI" id="CHEBI:29035"/>
    </cofactor>
</comment>
<dbReference type="Pfam" id="PF00652">
    <property type="entry name" value="Ricin_B_lectin"/>
    <property type="match status" value="1"/>
</dbReference>
<dbReference type="SUPFAM" id="SSF50370">
    <property type="entry name" value="Ricin B-like lectins"/>
    <property type="match status" value="1"/>
</dbReference>
<dbReference type="Gene3D" id="2.80.10.50">
    <property type="match status" value="1"/>
</dbReference>
<keyword evidence="5 15" id="KW-0808">Transferase</keyword>
<evidence type="ECO:0000256" key="6">
    <source>
        <dbReference type="ARBA" id="ARBA00022692"/>
    </source>
</evidence>
<comment type="pathway">
    <text evidence="3 15">Protein modification; protein glycosylation.</text>
</comment>
<evidence type="ECO:0000313" key="18">
    <source>
        <dbReference type="WBParaSite" id="TMUE_2000007570.1"/>
    </source>
</evidence>
<evidence type="ECO:0000256" key="3">
    <source>
        <dbReference type="ARBA" id="ARBA00004922"/>
    </source>
</evidence>
<evidence type="ECO:0000256" key="13">
    <source>
        <dbReference type="ARBA" id="ARBA00023180"/>
    </source>
</evidence>
<dbReference type="STRING" id="70415.A0A5S6QK62"/>
<evidence type="ECO:0000256" key="7">
    <source>
        <dbReference type="ARBA" id="ARBA00022734"/>
    </source>
</evidence>
<dbReference type="Pfam" id="PF00535">
    <property type="entry name" value="Glycos_transf_2"/>
    <property type="match status" value="1"/>
</dbReference>
<dbReference type="InterPro" id="IPR029044">
    <property type="entry name" value="Nucleotide-diphossugar_trans"/>
</dbReference>
<dbReference type="AlphaFoldDB" id="A0A5S6QK62"/>
<evidence type="ECO:0000256" key="9">
    <source>
        <dbReference type="ARBA" id="ARBA00022989"/>
    </source>
</evidence>
<dbReference type="PANTHER" id="PTHR11675:SF63">
    <property type="entry name" value="POLYPEPTIDE N-ACETYLGALACTOSAMINYLTRANSFERASE"/>
    <property type="match status" value="1"/>
</dbReference>
<dbReference type="EC" id="2.4.1.-" evidence="15"/>
<dbReference type="InterPro" id="IPR045885">
    <property type="entry name" value="GalNAc-T"/>
</dbReference>
<sequence length="622" mass="71756">MTMLLPRSARRRRILGLCLCLAFTVWFLTSLDILPSVYVVMRSMLAGRLTARANGKRPVYLYDALYDVKVDNDRHFAYLNSDKRGDQQRMRTHEGQQVSQEGFAFTSVGQTKSTGRIDYSQIGIIRSQQDLIVRQEGFKNYSFNLLASDRIGFWRSIPDTRPQLCKTQTYDGHLPTVSIVVCHYNEARSALIRMVNSILQRTPMDYVTEILLLDDWSEQPTKEALQEYAFVNWPAKVKFYRTARREGLIQARNLGAYLAKAEVLVFLDSHCEVNEEWLQPLLARLQSNPDTIACPVIDIIDADSFEYVGSPICIGGMNWKLHFKWDYPEAGYFNSTEKYIEPLSSPTMAGGVYAIWKSLFHHLGDYDNGMQLWGGENVEMSIRVWTCGYRIEVIPCSRVGHVFRKSRPYSSPFSYETSTRNNMRTAAVWLDEYLARFLEHKEYQQFRHSYGDVSERRALRKRLHCRPFRWFLENVYPKLEEDEKALSIRARAMPKVPYKTVQLETAEGDRCLGIAHEYTEKQKPLRLLPCDGRQNGTSLWSYTNDKQLRVASGDLCLDGEKALSLRRCVAESKSQQWSFQGGGYLYNLAKGTCLAQLNESIGLEICTDANVLRLYRRDVSNR</sequence>
<dbReference type="GO" id="GO:0030246">
    <property type="term" value="F:carbohydrate binding"/>
    <property type="evidence" value="ECO:0007669"/>
    <property type="project" value="UniProtKB-KW"/>
</dbReference>
<dbReference type="Proteomes" id="UP000046395">
    <property type="component" value="Unassembled WGS sequence"/>
</dbReference>
<reference evidence="17" key="1">
    <citation type="submission" date="2013-11" db="EMBL/GenBank/DDBJ databases">
        <authorList>
            <person name="Aslett M."/>
        </authorList>
    </citation>
    <scope>NUCLEOTIDE SEQUENCE [LARGE SCALE GENOMIC DNA]</scope>
    <source>
        <strain evidence="17">Edinburgh</strain>
    </source>
</reference>
<evidence type="ECO:0000256" key="10">
    <source>
        <dbReference type="ARBA" id="ARBA00023034"/>
    </source>
</evidence>
<dbReference type="PROSITE" id="PS50231">
    <property type="entry name" value="RICIN_B_LECTIN"/>
    <property type="match status" value="1"/>
</dbReference>
<evidence type="ECO:0000256" key="15">
    <source>
        <dbReference type="RuleBase" id="RU361242"/>
    </source>
</evidence>
<evidence type="ECO:0000256" key="4">
    <source>
        <dbReference type="ARBA" id="ARBA00005680"/>
    </source>
</evidence>
<dbReference type="SUPFAM" id="SSF53448">
    <property type="entry name" value="Nucleotide-diphospho-sugar transferases"/>
    <property type="match status" value="1"/>
</dbReference>
<dbReference type="WBParaSite" id="TMUE_2000007570.1">
    <property type="protein sequence ID" value="TMUE_2000007570.1"/>
    <property type="gene ID" value="WBGene00294387"/>
</dbReference>
<reference evidence="17" key="2">
    <citation type="submission" date="2014-03" db="EMBL/GenBank/DDBJ databases">
        <title>The whipworm genome and dual-species transcriptomics of an intimate host-pathogen interaction.</title>
        <authorList>
            <person name="Foth B.J."/>
            <person name="Tsai I.J."/>
            <person name="Reid A.J."/>
            <person name="Bancroft A.J."/>
            <person name="Nichol S."/>
            <person name="Tracey A."/>
            <person name="Holroyd N."/>
            <person name="Cotton J.A."/>
            <person name="Stanley E.J."/>
            <person name="Zarowiecki M."/>
            <person name="Liu J.Z."/>
            <person name="Huckvale T."/>
            <person name="Cooper P.J."/>
            <person name="Grencis R.K."/>
            <person name="Berriman M."/>
        </authorList>
    </citation>
    <scope>NUCLEOTIDE SEQUENCE [LARGE SCALE GENOMIC DNA]</scope>
    <source>
        <strain evidence="17">Edinburgh</strain>
    </source>
</reference>
<evidence type="ECO:0000256" key="5">
    <source>
        <dbReference type="ARBA" id="ARBA00022679"/>
    </source>
</evidence>
<proteinExistence type="inferred from homology"/>
<reference evidence="18" key="3">
    <citation type="submission" date="2019-12" db="UniProtKB">
        <authorList>
            <consortium name="WormBaseParasite"/>
        </authorList>
    </citation>
    <scope>IDENTIFICATION</scope>
</reference>
<dbReference type="WBParaSite" id="TMUE_2000007570.3">
    <property type="protein sequence ID" value="TMUE_2000007570.3"/>
    <property type="gene ID" value="WBGene00294387"/>
</dbReference>
<evidence type="ECO:0000256" key="12">
    <source>
        <dbReference type="ARBA" id="ARBA00023157"/>
    </source>
</evidence>
<evidence type="ECO:0000256" key="1">
    <source>
        <dbReference type="ARBA" id="ARBA00001936"/>
    </source>
</evidence>